<name>A0A4S4JYR4_ALKAL</name>
<accession>A0A4S4JYR4</accession>
<organism evidence="1 2">
    <name type="scientific">Alkalihalobacillus alcalophilus ATCC 27647 = CGMCC 1.3604</name>
    <dbReference type="NCBI Taxonomy" id="1218173"/>
    <lineage>
        <taxon>Bacteria</taxon>
        <taxon>Bacillati</taxon>
        <taxon>Bacillota</taxon>
        <taxon>Bacilli</taxon>
        <taxon>Bacillales</taxon>
        <taxon>Bacillaceae</taxon>
        <taxon>Alkalihalobacillus</taxon>
    </lineage>
</organism>
<dbReference type="RefSeq" id="WP_136446019.1">
    <property type="nucleotide sequence ID" value="NZ_ALPT02000017.1"/>
</dbReference>
<sequence length="51" mass="6397">MNRKWTEWQKQIIHEEYVEPALDEERLKRKIEEINKKYDTYRVTGKVKMTN</sequence>
<reference evidence="1 2" key="1">
    <citation type="submission" date="2014-01" db="EMBL/GenBank/DDBJ databases">
        <title>Draft genome sequencing of Bacillus alcalophilus CGMCC 1.3604.</title>
        <authorList>
            <person name="Yang J."/>
            <person name="Diao L."/>
            <person name="Yang S."/>
        </authorList>
    </citation>
    <scope>NUCLEOTIDE SEQUENCE [LARGE SCALE GENOMIC DNA]</scope>
    <source>
        <strain evidence="1 2">CGMCC 1.3604</strain>
    </source>
</reference>
<gene>
    <name evidence="1" type="ORF">AJ85_10760</name>
</gene>
<evidence type="ECO:0000313" key="1">
    <source>
        <dbReference type="EMBL" id="THG90446.1"/>
    </source>
</evidence>
<comment type="caution">
    <text evidence="1">The sequence shown here is derived from an EMBL/GenBank/DDBJ whole genome shotgun (WGS) entry which is preliminary data.</text>
</comment>
<dbReference type="EMBL" id="JALP01000152">
    <property type="protein sequence ID" value="THG90446.1"/>
    <property type="molecule type" value="Genomic_DNA"/>
</dbReference>
<dbReference type="Proteomes" id="UP000297014">
    <property type="component" value="Unassembled WGS sequence"/>
</dbReference>
<proteinExistence type="predicted"/>
<dbReference type="AlphaFoldDB" id="A0A4S4JYR4"/>
<protein>
    <submittedName>
        <fullName evidence="1">Uncharacterized protein</fullName>
    </submittedName>
</protein>
<evidence type="ECO:0000313" key="2">
    <source>
        <dbReference type="Proteomes" id="UP000297014"/>
    </source>
</evidence>